<dbReference type="NCBIfam" id="TIGR02215">
    <property type="entry name" value="phage_chp_gp8"/>
    <property type="match status" value="1"/>
</dbReference>
<organism evidence="1 2">
    <name type="scientific">Algimonas porphyrae</name>
    <dbReference type="NCBI Taxonomy" id="1128113"/>
    <lineage>
        <taxon>Bacteria</taxon>
        <taxon>Pseudomonadati</taxon>
        <taxon>Pseudomonadota</taxon>
        <taxon>Alphaproteobacteria</taxon>
        <taxon>Maricaulales</taxon>
        <taxon>Robiginitomaculaceae</taxon>
        <taxon>Algimonas</taxon>
    </lineage>
</organism>
<accession>A0ABQ5UYZ5</accession>
<dbReference type="InterPro" id="IPR006450">
    <property type="entry name" value="Phage_HK97_gp6-like"/>
</dbReference>
<dbReference type="EMBL" id="BSNJ01000001">
    <property type="protein sequence ID" value="GLQ19664.1"/>
    <property type="molecule type" value="Genomic_DNA"/>
</dbReference>
<sequence length="166" mass="18293">MLIDLDDPPVEPITLAETKTFLRVDHDDDDGLIATLIASARQTLENHLNVAMIRRSMQLSSPATDEFRLPRWPVTSVETVLVDGEQATDYIVNLRKRPATVCASAMDHVEIAFTAGYGTEPSDIPAPLRQALLLLVAQAYEHRDATPSTLPLMVDALTMPYRVVGL</sequence>
<dbReference type="InterPro" id="IPR011738">
    <property type="entry name" value="Phage_CHP"/>
</dbReference>
<reference evidence="1" key="1">
    <citation type="journal article" date="2014" name="Int. J. Syst. Evol. Microbiol.">
        <title>Complete genome of a new Firmicutes species belonging to the dominant human colonic microbiota ('Ruminococcus bicirculans') reveals two chromosomes and a selective capacity to utilize plant glucans.</title>
        <authorList>
            <consortium name="NISC Comparative Sequencing Program"/>
            <person name="Wegmann U."/>
            <person name="Louis P."/>
            <person name="Goesmann A."/>
            <person name="Henrissat B."/>
            <person name="Duncan S.H."/>
            <person name="Flint H.J."/>
        </authorList>
    </citation>
    <scope>NUCLEOTIDE SEQUENCE</scope>
    <source>
        <strain evidence="1">NBRC 108216</strain>
    </source>
</reference>
<dbReference type="RefSeq" id="WP_284369504.1">
    <property type="nucleotide sequence ID" value="NZ_BSNJ01000001.1"/>
</dbReference>
<dbReference type="Pfam" id="PF05135">
    <property type="entry name" value="Phage_connect_1"/>
    <property type="match status" value="1"/>
</dbReference>
<proteinExistence type="predicted"/>
<dbReference type="InterPro" id="IPR021146">
    <property type="entry name" value="Phage_gp6-like_head-tail"/>
</dbReference>
<dbReference type="NCBIfam" id="TIGR01560">
    <property type="entry name" value="put_DNA_pack"/>
    <property type="match status" value="1"/>
</dbReference>
<comment type="caution">
    <text evidence="1">The sequence shown here is derived from an EMBL/GenBank/DDBJ whole genome shotgun (WGS) entry which is preliminary data.</text>
</comment>
<reference evidence="1" key="2">
    <citation type="submission" date="2023-01" db="EMBL/GenBank/DDBJ databases">
        <title>Draft genome sequence of Algimonas porphyrae strain NBRC 108216.</title>
        <authorList>
            <person name="Sun Q."/>
            <person name="Mori K."/>
        </authorList>
    </citation>
    <scope>NUCLEOTIDE SEQUENCE</scope>
    <source>
        <strain evidence="1">NBRC 108216</strain>
    </source>
</reference>
<dbReference type="Gene3D" id="1.10.3230.30">
    <property type="entry name" value="Phage gp6-like head-tail connector protein"/>
    <property type="match status" value="1"/>
</dbReference>
<evidence type="ECO:0008006" key="3">
    <source>
        <dbReference type="Google" id="ProtNLM"/>
    </source>
</evidence>
<dbReference type="CDD" id="cd08054">
    <property type="entry name" value="gp6"/>
    <property type="match status" value="1"/>
</dbReference>
<evidence type="ECO:0000313" key="2">
    <source>
        <dbReference type="Proteomes" id="UP001161390"/>
    </source>
</evidence>
<keyword evidence="2" id="KW-1185">Reference proteome</keyword>
<name>A0ABQ5UYZ5_9PROT</name>
<evidence type="ECO:0000313" key="1">
    <source>
        <dbReference type="EMBL" id="GLQ19664.1"/>
    </source>
</evidence>
<protein>
    <recommendedName>
        <fullName evidence="3">Phage gp6-like head-tail connector protein</fullName>
    </recommendedName>
</protein>
<gene>
    <name evidence="1" type="ORF">GCM10007854_06190</name>
</gene>
<dbReference type="Proteomes" id="UP001161390">
    <property type="component" value="Unassembled WGS sequence"/>
</dbReference>